<dbReference type="Proteomes" id="UP000016931">
    <property type="component" value="Unassembled WGS sequence"/>
</dbReference>
<dbReference type="OrthoDB" id="3647089at2759"/>
<name>M3BZX4_SPHMS</name>
<protein>
    <submittedName>
        <fullName evidence="1">Uncharacterized protein</fullName>
    </submittedName>
</protein>
<dbReference type="RefSeq" id="XP_016761737.1">
    <property type="nucleotide sequence ID" value="XM_016905186.1"/>
</dbReference>
<proteinExistence type="predicted"/>
<sequence>MVTTTTTTTIPVFVNERRTWVVTNIKHYVRRQDIIDYMEQEYPTVYDARRKKNIQNYNVDTRPNGTHRVWAARLLRDDEVKLLEDKNNTGTKYEDDDEDED</sequence>
<reference evidence="1 2" key="1">
    <citation type="journal article" date="2012" name="PLoS Pathog.">
        <title>Diverse lifestyles and strategies of plant pathogenesis encoded in the genomes of eighteen Dothideomycetes fungi.</title>
        <authorList>
            <person name="Ohm R.A."/>
            <person name="Feau N."/>
            <person name="Henrissat B."/>
            <person name="Schoch C.L."/>
            <person name="Horwitz B.A."/>
            <person name="Barry K.W."/>
            <person name="Condon B.J."/>
            <person name="Copeland A.C."/>
            <person name="Dhillon B."/>
            <person name="Glaser F."/>
            <person name="Hesse C.N."/>
            <person name="Kosti I."/>
            <person name="LaButti K."/>
            <person name="Lindquist E.A."/>
            <person name="Lucas S."/>
            <person name="Salamov A.A."/>
            <person name="Bradshaw R.E."/>
            <person name="Ciuffetti L."/>
            <person name="Hamelin R.C."/>
            <person name="Kema G.H.J."/>
            <person name="Lawrence C."/>
            <person name="Scott J.A."/>
            <person name="Spatafora J.W."/>
            <person name="Turgeon B.G."/>
            <person name="de Wit P.J.G.M."/>
            <person name="Zhong S."/>
            <person name="Goodwin S.B."/>
            <person name="Grigoriev I.V."/>
        </authorList>
    </citation>
    <scope>NUCLEOTIDE SEQUENCE [LARGE SCALE GENOMIC DNA]</scope>
    <source>
        <strain evidence="1 2">SO2202</strain>
    </source>
</reference>
<evidence type="ECO:0000313" key="1">
    <source>
        <dbReference type="EMBL" id="EMF13616.1"/>
    </source>
</evidence>
<dbReference type="EMBL" id="KB456263">
    <property type="protein sequence ID" value="EMF13616.1"/>
    <property type="molecule type" value="Genomic_DNA"/>
</dbReference>
<organism evidence="1 2">
    <name type="scientific">Sphaerulina musiva (strain SO2202)</name>
    <name type="common">Poplar stem canker fungus</name>
    <name type="synonym">Septoria musiva</name>
    <dbReference type="NCBI Taxonomy" id="692275"/>
    <lineage>
        <taxon>Eukaryota</taxon>
        <taxon>Fungi</taxon>
        <taxon>Dikarya</taxon>
        <taxon>Ascomycota</taxon>
        <taxon>Pezizomycotina</taxon>
        <taxon>Dothideomycetes</taxon>
        <taxon>Dothideomycetidae</taxon>
        <taxon>Mycosphaerellales</taxon>
        <taxon>Mycosphaerellaceae</taxon>
        <taxon>Sphaerulina</taxon>
    </lineage>
</organism>
<dbReference type="GeneID" id="27902323"/>
<dbReference type="HOGENOM" id="CLU_2293464_0_0_1"/>
<dbReference type="AlphaFoldDB" id="M3BZX4"/>
<gene>
    <name evidence="1" type="ORF">SEPMUDRAFT_148853</name>
</gene>
<accession>M3BZX4</accession>
<keyword evidence="2" id="KW-1185">Reference proteome</keyword>
<evidence type="ECO:0000313" key="2">
    <source>
        <dbReference type="Proteomes" id="UP000016931"/>
    </source>
</evidence>